<dbReference type="EMBL" id="JBHTJG010000010">
    <property type="protein sequence ID" value="MFD0948058.1"/>
    <property type="molecule type" value="Genomic_DNA"/>
</dbReference>
<evidence type="ECO:0000259" key="1">
    <source>
        <dbReference type="Pfam" id="PF07238"/>
    </source>
</evidence>
<dbReference type="Proteomes" id="UP001596977">
    <property type="component" value="Unassembled WGS sequence"/>
</dbReference>
<keyword evidence="3" id="KW-1185">Reference proteome</keyword>
<accession>A0ABW3H9D3</accession>
<dbReference type="Pfam" id="PF07238">
    <property type="entry name" value="PilZ"/>
    <property type="match status" value="1"/>
</dbReference>
<feature type="domain" description="PilZ" evidence="1">
    <location>
        <begin position="108"/>
        <end position="182"/>
    </location>
</feature>
<dbReference type="InterPro" id="IPR009875">
    <property type="entry name" value="PilZ_domain"/>
</dbReference>
<evidence type="ECO:0000313" key="3">
    <source>
        <dbReference type="Proteomes" id="UP001596977"/>
    </source>
</evidence>
<dbReference type="SUPFAM" id="SSF141371">
    <property type="entry name" value="PilZ domain-like"/>
    <property type="match status" value="1"/>
</dbReference>
<dbReference type="Gene3D" id="2.40.10.220">
    <property type="entry name" value="predicted glycosyltransferase like domains"/>
    <property type="match status" value="1"/>
</dbReference>
<proteinExistence type="predicted"/>
<reference evidence="3" key="1">
    <citation type="journal article" date="2019" name="Int. J. Syst. Evol. Microbiol.">
        <title>The Global Catalogue of Microorganisms (GCM) 10K type strain sequencing project: providing services to taxonomists for standard genome sequencing and annotation.</title>
        <authorList>
            <consortium name="The Broad Institute Genomics Platform"/>
            <consortium name="The Broad Institute Genome Sequencing Center for Infectious Disease"/>
            <person name="Wu L."/>
            <person name="Ma J."/>
        </authorList>
    </citation>
    <scope>NUCLEOTIDE SEQUENCE [LARGE SCALE GENOMIC DNA]</scope>
    <source>
        <strain evidence="3">CCUG 62982</strain>
    </source>
</reference>
<gene>
    <name evidence="2" type="ORF">ACFQ1E_17070</name>
</gene>
<evidence type="ECO:0000313" key="2">
    <source>
        <dbReference type="EMBL" id="MFD0948058.1"/>
    </source>
</evidence>
<comment type="caution">
    <text evidence="2">The sequence shown here is derived from an EMBL/GenBank/DDBJ whole genome shotgun (WGS) entry which is preliminary data.</text>
</comment>
<sequence>MSADPPVLVPLGGGAGSDSLESAILAGPEDRIQVAIRRLSAVGATLSVDPETVEALVPGEPWVLELRNGQRIEGTLAWATEGEAGFAFVHPVDVVGTLARNLAILPAERRRVPRIELRHTVGIRCGREFELARTRNLSQAGVGIETALDLAPDDAVQIALDGLPTLSGHVRWMQDGHAGIAFDAEVAWQVLMPWLRHAQHSPTQGSPGAPRRALHDELRGFLATHKDAVRVEAPARVRRGANWWNVRVRSLTPQLVEFDASAHFEKGTPLWIALPRIAGWPATVVEGEDGTYLAEFRLPLREQDFAIFAPQRKALR</sequence>
<organism evidence="2 3">
    <name type="scientific">Sphingomonas canadensis</name>
    <dbReference type="NCBI Taxonomy" id="1219257"/>
    <lineage>
        <taxon>Bacteria</taxon>
        <taxon>Pseudomonadati</taxon>
        <taxon>Pseudomonadota</taxon>
        <taxon>Alphaproteobacteria</taxon>
        <taxon>Sphingomonadales</taxon>
        <taxon>Sphingomonadaceae</taxon>
        <taxon>Sphingomonas</taxon>
    </lineage>
</organism>
<protein>
    <submittedName>
        <fullName evidence="2">PilZ domain-containing protein</fullName>
    </submittedName>
</protein>
<dbReference type="RefSeq" id="WP_264945880.1">
    <property type="nucleotide sequence ID" value="NZ_JAPDRA010000010.1"/>
</dbReference>
<name>A0ABW3H9D3_9SPHN</name>